<dbReference type="InterPro" id="IPR045834">
    <property type="entry name" value="Csd3_N2"/>
</dbReference>
<evidence type="ECO:0000313" key="11">
    <source>
        <dbReference type="EMBL" id="SHM37141.1"/>
    </source>
</evidence>
<feature type="compositionally biased region" description="Basic and acidic residues" evidence="8">
    <location>
        <begin position="560"/>
        <end position="569"/>
    </location>
</feature>
<dbReference type="GO" id="GO:0046872">
    <property type="term" value="F:metal ion binding"/>
    <property type="evidence" value="ECO:0007669"/>
    <property type="project" value="UniProtKB-KW"/>
</dbReference>
<sequence>MLRILHSLPRTHKFLLLPVATMVTVLGAQKLLTTYHDHSQSGASVESVFVPLADDAAPGVPSLAQAKTPVATAIDHASRLLDATRDKIPLSELQASEIIDLDVIDSATASTFEAPRPLPADRLAANTGARLDDGARHIAIVIGTLGSGMLAADSVSATDAQAPVADATSYEDYGIDNFDEVSFLPLEIAAQKTYVPQWKTHIVNTGETFAIMAKNELGMGYSEVLGLLDELPDPHMFTRWRAGQSFDYQVDKNGKLLTLKMMKNIRAGVLINRQEGGDLEVKAIERKGEPVQRLYAGSVSGSFARSAEATGLSSGAVTELTHLLKKKFDFRRDSRRGDDFQVLVESDMIDDETLDSRVLAVKYRGQRLDLTLVRSAMNDTFYTPDGHSLDPAFSRYPFDGSYRLSSNFNPNRKHPITGRTSPHNGTDFAMPIGTPVTAPAGGRVERSVKHYAAGRYVVIRHDNGYRTRYLHLSKALVKKGDRVEMGDRIALSGNTGRSTGPHLHYEVHVNNAPTNAMKVKLPENTRLHGDSLVAFQQHAKPMIAALESGDTGTVSVATSRHSDNGSDDG</sequence>
<feature type="compositionally biased region" description="Polar residues" evidence="8">
    <location>
        <begin position="550"/>
        <end position="559"/>
    </location>
</feature>
<dbReference type="GO" id="GO:0004222">
    <property type="term" value="F:metalloendopeptidase activity"/>
    <property type="evidence" value="ECO:0007669"/>
    <property type="project" value="TreeGrafter"/>
</dbReference>
<feature type="region of interest" description="Disordered" evidence="8">
    <location>
        <begin position="548"/>
        <end position="569"/>
    </location>
</feature>
<keyword evidence="12" id="KW-1185">Reference proteome</keyword>
<evidence type="ECO:0000259" key="10">
    <source>
        <dbReference type="Pfam" id="PF19425"/>
    </source>
</evidence>
<evidence type="ECO:0000256" key="7">
    <source>
        <dbReference type="ARBA" id="ARBA00023049"/>
    </source>
</evidence>
<organism evidence="11 12">
    <name type="scientific">Vreelandella subglaciescola</name>
    <dbReference type="NCBI Taxonomy" id="29571"/>
    <lineage>
        <taxon>Bacteria</taxon>
        <taxon>Pseudomonadati</taxon>
        <taxon>Pseudomonadota</taxon>
        <taxon>Gammaproteobacteria</taxon>
        <taxon>Oceanospirillales</taxon>
        <taxon>Halomonadaceae</taxon>
        <taxon>Vreelandella</taxon>
    </lineage>
</organism>
<dbReference type="FunCoup" id="A0A1M7I8N6">
    <property type="interactions" value="106"/>
</dbReference>
<dbReference type="Gene3D" id="2.70.70.10">
    <property type="entry name" value="Glucose Permease (Domain IIA)"/>
    <property type="match status" value="1"/>
</dbReference>
<dbReference type="PANTHER" id="PTHR21666">
    <property type="entry name" value="PEPTIDASE-RELATED"/>
    <property type="match status" value="1"/>
</dbReference>
<keyword evidence="6" id="KW-0862">Zinc</keyword>
<proteinExistence type="predicted"/>
<dbReference type="InParanoid" id="A0A1M7I8N6"/>
<dbReference type="STRING" id="29571.SAMN05878437_2628"/>
<evidence type="ECO:0000259" key="9">
    <source>
        <dbReference type="Pfam" id="PF01551"/>
    </source>
</evidence>
<dbReference type="GO" id="GO:0030313">
    <property type="term" value="C:cell envelope"/>
    <property type="evidence" value="ECO:0007669"/>
    <property type="project" value="UniProtKB-SubCell"/>
</dbReference>
<evidence type="ECO:0000256" key="6">
    <source>
        <dbReference type="ARBA" id="ARBA00022833"/>
    </source>
</evidence>
<dbReference type="SUPFAM" id="SSF51261">
    <property type="entry name" value="Duplicated hybrid motif"/>
    <property type="match status" value="1"/>
</dbReference>
<keyword evidence="4" id="KW-0479">Metal-binding</keyword>
<dbReference type="Gene3D" id="3.10.450.350">
    <property type="match status" value="1"/>
</dbReference>
<dbReference type="InterPro" id="IPR011055">
    <property type="entry name" value="Dup_hybrid_motif"/>
</dbReference>
<evidence type="ECO:0000256" key="8">
    <source>
        <dbReference type="SAM" id="MobiDB-lite"/>
    </source>
</evidence>
<keyword evidence="5" id="KW-0378">Hydrolase</keyword>
<feature type="domain" description="Csd3-like second N-terminal" evidence="10">
    <location>
        <begin position="288"/>
        <end position="410"/>
    </location>
</feature>
<dbReference type="RefSeq" id="WP_079554295.1">
    <property type="nucleotide sequence ID" value="NZ_LT670847.1"/>
</dbReference>
<evidence type="ECO:0000256" key="4">
    <source>
        <dbReference type="ARBA" id="ARBA00022723"/>
    </source>
</evidence>
<evidence type="ECO:0000256" key="1">
    <source>
        <dbReference type="ARBA" id="ARBA00001947"/>
    </source>
</evidence>
<dbReference type="EMBL" id="LT670847">
    <property type="protein sequence ID" value="SHM37141.1"/>
    <property type="molecule type" value="Genomic_DNA"/>
</dbReference>
<reference evidence="11 12" key="1">
    <citation type="submission" date="2016-11" db="EMBL/GenBank/DDBJ databases">
        <authorList>
            <person name="Jaros S."/>
            <person name="Januszkiewicz K."/>
            <person name="Wedrychowicz H."/>
        </authorList>
    </citation>
    <scope>NUCLEOTIDE SEQUENCE [LARGE SCALE GENOMIC DNA]</scope>
    <source>
        <strain evidence="11 12">ACAM 12</strain>
    </source>
</reference>
<keyword evidence="7" id="KW-0482">Metalloprotease</keyword>
<comment type="subcellular location">
    <subcellularLocation>
        <location evidence="2">Cell envelope</location>
    </subcellularLocation>
</comment>
<dbReference type="OrthoDB" id="9805070at2"/>
<feature type="domain" description="M23ase beta-sheet core" evidence="9">
    <location>
        <begin position="422"/>
        <end position="515"/>
    </location>
</feature>
<dbReference type="Proteomes" id="UP000190911">
    <property type="component" value="Chromosome I"/>
</dbReference>
<gene>
    <name evidence="11" type="ORF">SAMN05878437_2628</name>
</gene>
<dbReference type="Pfam" id="PF19425">
    <property type="entry name" value="Csd3_N2"/>
    <property type="match status" value="1"/>
</dbReference>
<keyword evidence="3" id="KW-0645">Protease</keyword>
<dbReference type="AlphaFoldDB" id="A0A1M7I8N6"/>
<evidence type="ECO:0000313" key="12">
    <source>
        <dbReference type="Proteomes" id="UP000190911"/>
    </source>
</evidence>
<accession>A0A1M7I8N6</accession>
<evidence type="ECO:0000256" key="2">
    <source>
        <dbReference type="ARBA" id="ARBA00004196"/>
    </source>
</evidence>
<dbReference type="GO" id="GO:0006508">
    <property type="term" value="P:proteolysis"/>
    <property type="evidence" value="ECO:0007669"/>
    <property type="project" value="UniProtKB-KW"/>
</dbReference>
<comment type="cofactor">
    <cofactor evidence="1">
        <name>Zn(2+)</name>
        <dbReference type="ChEBI" id="CHEBI:29105"/>
    </cofactor>
</comment>
<dbReference type="InterPro" id="IPR016047">
    <property type="entry name" value="M23ase_b-sheet_dom"/>
</dbReference>
<dbReference type="PANTHER" id="PTHR21666:SF292">
    <property type="entry name" value="MUREIN DD-ENDOPEPTIDASE MEPM"/>
    <property type="match status" value="1"/>
</dbReference>
<dbReference type="CDD" id="cd12797">
    <property type="entry name" value="M23_peptidase"/>
    <property type="match status" value="1"/>
</dbReference>
<dbReference type="Pfam" id="PF01551">
    <property type="entry name" value="Peptidase_M23"/>
    <property type="match status" value="1"/>
</dbReference>
<evidence type="ECO:0000256" key="3">
    <source>
        <dbReference type="ARBA" id="ARBA00022670"/>
    </source>
</evidence>
<dbReference type="InterPro" id="IPR050570">
    <property type="entry name" value="Cell_wall_metabolism_enzyme"/>
</dbReference>
<evidence type="ECO:0000256" key="5">
    <source>
        <dbReference type="ARBA" id="ARBA00022801"/>
    </source>
</evidence>
<protein>
    <submittedName>
        <fullName evidence="11">Murein DD-endopeptidase</fullName>
    </submittedName>
</protein>
<dbReference type="FunFam" id="2.70.70.10:FF:000002">
    <property type="entry name" value="Murein DD-endopeptidase MepM"/>
    <property type="match status" value="1"/>
</dbReference>
<name>A0A1M7I8N6_9GAMM</name>